<organism evidence="3 4">
    <name type="scientific">Endomicrobium trichonymphae</name>
    <dbReference type="NCBI Taxonomy" id="1408204"/>
    <lineage>
        <taxon>Bacteria</taxon>
        <taxon>Pseudomonadati</taxon>
        <taxon>Elusimicrobiota</taxon>
        <taxon>Endomicrobiia</taxon>
        <taxon>Endomicrobiales</taxon>
        <taxon>Endomicrobiaceae</taxon>
        <taxon>Candidatus Endomicrobiellum</taxon>
    </lineage>
</organism>
<comment type="caution">
    <text evidence="3">The sequence shown here is derived from an EMBL/GenBank/DDBJ whole genome shotgun (WGS) entry which is preliminary data.</text>
</comment>
<gene>
    <name evidence="3" type="ORF">ATZ36_08380</name>
</gene>
<proteinExistence type="predicted"/>
<feature type="signal peptide" evidence="2">
    <location>
        <begin position="1"/>
        <end position="20"/>
    </location>
</feature>
<keyword evidence="2" id="KW-0732">Signal</keyword>
<evidence type="ECO:0000256" key="2">
    <source>
        <dbReference type="SAM" id="SignalP"/>
    </source>
</evidence>
<feature type="chain" id="PRO_5009178863" evidence="2">
    <location>
        <begin position="21"/>
        <end position="73"/>
    </location>
</feature>
<evidence type="ECO:0000256" key="1">
    <source>
        <dbReference type="SAM" id="Phobius"/>
    </source>
</evidence>
<reference evidence="3 4" key="1">
    <citation type="submission" date="2015-11" db="EMBL/GenBank/DDBJ databases">
        <title>Evidence for parallel genomic evolution in an endosymbiosis of termite gut flagellates.</title>
        <authorList>
            <person name="Zheng H."/>
        </authorList>
    </citation>
    <scope>NUCLEOTIDE SEQUENCE [LARGE SCALE GENOMIC DNA]</scope>
    <source>
        <strain evidence="3 4">CET450</strain>
    </source>
</reference>
<sequence>MKKFLAGIVIVSIVSTHAFCGGTDRLQNAATSSNFKSIGIAFVVAVAISVVGIATQNDDNFPIAINSRNGRME</sequence>
<keyword evidence="1" id="KW-1133">Transmembrane helix</keyword>
<dbReference type="EMBL" id="LNVX01000623">
    <property type="protein sequence ID" value="OEG69629.1"/>
    <property type="molecule type" value="Genomic_DNA"/>
</dbReference>
<dbReference type="AlphaFoldDB" id="A0A1E5IGJ8"/>
<name>A0A1E5IGJ8_ENDTX</name>
<evidence type="ECO:0000313" key="4">
    <source>
        <dbReference type="Proteomes" id="UP000095237"/>
    </source>
</evidence>
<feature type="transmembrane region" description="Helical" evidence="1">
    <location>
        <begin position="34"/>
        <end position="54"/>
    </location>
</feature>
<evidence type="ECO:0000313" key="3">
    <source>
        <dbReference type="EMBL" id="OEG69629.1"/>
    </source>
</evidence>
<keyword evidence="1" id="KW-0472">Membrane</keyword>
<accession>A0A1E5IGJ8</accession>
<keyword evidence="1" id="KW-0812">Transmembrane</keyword>
<protein>
    <submittedName>
        <fullName evidence="3">Uncharacterized protein</fullName>
    </submittedName>
</protein>
<dbReference type="Proteomes" id="UP000095237">
    <property type="component" value="Unassembled WGS sequence"/>
</dbReference>
<keyword evidence="4" id="KW-1185">Reference proteome</keyword>